<feature type="domain" description="F-box" evidence="1">
    <location>
        <begin position="57"/>
        <end position="94"/>
    </location>
</feature>
<dbReference type="Proteomes" id="UP001498771">
    <property type="component" value="Unassembled WGS sequence"/>
</dbReference>
<dbReference type="SUPFAM" id="SSF52047">
    <property type="entry name" value="RNI-like"/>
    <property type="match status" value="1"/>
</dbReference>
<organism evidence="2 3">
    <name type="scientific">Myxozyma melibiosi</name>
    <dbReference type="NCBI Taxonomy" id="54550"/>
    <lineage>
        <taxon>Eukaryota</taxon>
        <taxon>Fungi</taxon>
        <taxon>Dikarya</taxon>
        <taxon>Ascomycota</taxon>
        <taxon>Saccharomycotina</taxon>
        <taxon>Lipomycetes</taxon>
        <taxon>Lipomycetales</taxon>
        <taxon>Lipomycetaceae</taxon>
        <taxon>Myxozyma</taxon>
    </lineage>
</organism>
<dbReference type="InterPro" id="IPR001810">
    <property type="entry name" value="F-box_dom"/>
</dbReference>
<dbReference type="InterPro" id="IPR032675">
    <property type="entry name" value="LRR_dom_sf"/>
</dbReference>
<evidence type="ECO:0000313" key="3">
    <source>
        <dbReference type="Proteomes" id="UP001498771"/>
    </source>
</evidence>
<dbReference type="InterPro" id="IPR036047">
    <property type="entry name" value="F-box-like_dom_sf"/>
</dbReference>
<dbReference type="RefSeq" id="XP_064770955.1">
    <property type="nucleotide sequence ID" value="XM_064914407.1"/>
</dbReference>
<dbReference type="EMBL" id="JBBJBU010000001">
    <property type="protein sequence ID" value="KAK7207922.1"/>
    <property type="molecule type" value="Genomic_DNA"/>
</dbReference>
<evidence type="ECO:0000259" key="1">
    <source>
        <dbReference type="Pfam" id="PF12937"/>
    </source>
</evidence>
<gene>
    <name evidence="2" type="ORF">BZA70DRAFT_293226</name>
</gene>
<dbReference type="Gene3D" id="1.20.1280.50">
    <property type="match status" value="1"/>
</dbReference>
<protein>
    <recommendedName>
        <fullName evidence="1">F-box domain-containing protein</fullName>
    </recommendedName>
</protein>
<keyword evidence="3" id="KW-1185">Reference proteome</keyword>
<accession>A0ABR1FDJ0</accession>
<comment type="caution">
    <text evidence="2">The sequence shown here is derived from an EMBL/GenBank/DDBJ whole genome shotgun (WGS) entry which is preliminary data.</text>
</comment>
<reference evidence="2 3" key="1">
    <citation type="submission" date="2024-03" db="EMBL/GenBank/DDBJ databases">
        <title>Genome-scale model development and genomic sequencing of the oleaginous clade Lipomyces.</title>
        <authorList>
            <consortium name="Lawrence Berkeley National Laboratory"/>
            <person name="Czajka J.J."/>
            <person name="Han Y."/>
            <person name="Kim J."/>
            <person name="Mondo S.J."/>
            <person name="Hofstad B.A."/>
            <person name="Robles A."/>
            <person name="Haridas S."/>
            <person name="Riley R."/>
            <person name="LaButti K."/>
            <person name="Pangilinan J."/>
            <person name="Andreopoulos W."/>
            <person name="Lipzen A."/>
            <person name="Yan J."/>
            <person name="Wang M."/>
            <person name="Ng V."/>
            <person name="Grigoriev I.V."/>
            <person name="Spatafora J.W."/>
            <person name="Magnuson J.K."/>
            <person name="Baker S.E."/>
            <person name="Pomraning K.R."/>
        </authorList>
    </citation>
    <scope>NUCLEOTIDE SEQUENCE [LARGE SCALE GENOMIC DNA]</scope>
    <source>
        <strain evidence="2 3">Phaff 52-87</strain>
    </source>
</reference>
<dbReference type="Pfam" id="PF12937">
    <property type="entry name" value="F-box-like"/>
    <property type="match status" value="1"/>
</dbReference>
<proteinExistence type="predicted"/>
<name>A0ABR1FDJ0_9ASCO</name>
<sequence>MEEEPMQRDDQARISDFAMDVDTETPVQASASLSSALPPDKSVHDPAQYLYQENFTAIMRYLDTFEIAQMESVSRLWRDYIKNTPELWRRLDLRRAKEPVPFSFVEMMVKRAGDALAEVYLHNLSVDGTRKSLELILRCADYKDEDEMREFTIFQSRLRKLFVEGYTKILELPSDAYSPTTWSVFDGLREVQFTLDDMSSFMSLFLEGKFPNITHLTFYSGQSNTSVDQRVTYKLDFLLPASNQDFKTFPRVKSLCLGGRSIMSPPERARYADIGARTVQRLVWLFPGLTTFTMTNIVLARNRDLNFETLDPPNTFRLDFRGCSKLKEFNISGSTLSALSTFPILPSSVEKLAVNKCSGGAVPRTVMIENGVPQYVHRVETEWMPVIVDEYKNLSEIDLGGVGISGAELVDFLWRCDPNKVHTLSIDYCYDLKFQTKDRYRRSDTSTFALLAGSHYVRSRFAQERWDKQLLITMIVDLVPHLKRLRIGLNINVDDVTIRELAQLRELEYLDLSGTLVNTESLLLLIASTTADSRIVRSRLKEAYTRRKRYERELRRRRLKMPESRIPEFVPWEVMGRMSPLKTLVLNNCDELRKADELEMISRIFNINVKCNGKWYKADMVQPEAEATRRLRGYFERHMSNLLHDHTFTLEGNEMLVEEEWREFREGGHVIAQDDLAVVEDDYEYLASFRF</sequence>
<evidence type="ECO:0000313" key="2">
    <source>
        <dbReference type="EMBL" id="KAK7207922.1"/>
    </source>
</evidence>
<dbReference type="SUPFAM" id="SSF81383">
    <property type="entry name" value="F-box domain"/>
    <property type="match status" value="1"/>
</dbReference>
<dbReference type="Gene3D" id="3.80.10.10">
    <property type="entry name" value="Ribonuclease Inhibitor"/>
    <property type="match status" value="1"/>
</dbReference>
<dbReference type="GeneID" id="90039919"/>